<dbReference type="AlphaFoldDB" id="A0A223MXR1"/>
<dbReference type="CDD" id="cd17562">
    <property type="entry name" value="REC_CheY4-like"/>
    <property type="match status" value="1"/>
</dbReference>
<dbReference type="EMBL" id="CP022741">
    <property type="protein sequence ID" value="ASU22341.1"/>
    <property type="molecule type" value="Genomic_DNA"/>
</dbReference>
<dbReference type="Gene3D" id="3.40.50.2300">
    <property type="match status" value="1"/>
</dbReference>
<dbReference type="SMART" id="SM00448">
    <property type="entry name" value="REC"/>
    <property type="match status" value="1"/>
</dbReference>
<evidence type="ECO:0000313" key="4">
    <source>
        <dbReference type="EMBL" id="ASU22341.1"/>
    </source>
</evidence>
<evidence type="ECO:0000313" key="5">
    <source>
        <dbReference type="Proteomes" id="UP000215148"/>
    </source>
</evidence>
<protein>
    <submittedName>
        <fullName evidence="4">Response regulator</fullName>
    </submittedName>
</protein>
<dbReference type="Pfam" id="PF00072">
    <property type="entry name" value="Response_reg"/>
    <property type="match status" value="1"/>
</dbReference>
<dbReference type="KEGG" id="vqi:CCZ37_06945"/>
<dbReference type="GO" id="GO:0000160">
    <property type="term" value="P:phosphorelay signal transduction system"/>
    <property type="evidence" value="ECO:0007669"/>
    <property type="project" value="InterPro"/>
</dbReference>
<dbReference type="PANTHER" id="PTHR44591:SF25">
    <property type="entry name" value="CHEMOTAXIS TWO-COMPONENT RESPONSE REGULATOR"/>
    <property type="match status" value="1"/>
</dbReference>
<organism evidence="4 5">
    <name type="scientific">Vibrio qinghaiensis</name>
    <dbReference type="NCBI Taxonomy" id="2025808"/>
    <lineage>
        <taxon>Bacteria</taxon>
        <taxon>Pseudomonadati</taxon>
        <taxon>Pseudomonadota</taxon>
        <taxon>Gammaproteobacteria</taxon>
        <taxon>Vibrionales</taxon>
        <taxon>Vibrionaceae</taxon>
        <taxon>Vibrio</taxon>
    </lineage>
</organism>
<evidence type="ECO:0000256" key="2">
    <source>
        <dbReference type="PROSITE-ProRule" id="PRU00169"/>
    </source>
</evidence>
<feature type="domain" description="Response regulatory" evidence="3">
    <location>
        <begin position="9"/>
        <end position="125"/>
    </location>
</feature>
<dbReference type="InterPro" id="IPR001789">
    <property type="entry name" value="Sig_transdc_resp-reg_receiver"/>
</dbReference>
<reference evidence="4 5" key="1">
    <citation type="submission" date="2017-08" db="EMBL/GenBank/DDBJ databases">
        <title>The Vibrio qinghaiensis sp.-Q67 is a luminous bacteria isolated firstly from Qinghai lake, Qinghai province, China, which has been proved to be very sensitive to detect environmental and food pollutants. Therefore, complete genome analysis of V. qinghaiensis sp.-Q67 highlights the potential application of this strain on detection of hazards in the contaminated environments.</title>
        <authorList>
            <person name="Gong L."/>
        </authorList>
    </citation>
    <scope>NUCLEOTIDE SEQUENCE [LARGE SCALE GENOMIC DNA]</scope>
    <source>
        <strain evidence="4 5">Q67</strain>
    </source>
</reference>
<keyword evidence="5" id="KW-1185">Reference proteome</keyword>
<keyword evidence="1 2" id="KW-0597">Phosphoprotein</keyword>
<gene>
    <name evidence="4" type="ORF">CCZ37_06945</name>
</gene>
<evidence type="ECO:0000259" key="3">
    <source>
        <dbReference type="PROSITE" id="PS50110"/>
    </source>
</evidence>
<dbReference type="RefSeq" id="WP_033197489.1">
    <property type="nucleotide sequence ID" value="NZ_CP022741.1"/>
</dbReference>
<dbReference type="InterPro" id="IPR050595">
    <property type="entry name" value="Bact_response_regulator"/>
</dbReference>
<sequence length="127" mass="13737">MRNAVMNKTVLVVDDSASIRQVVSMTLKGAGYQTIEAQDGKDALSKLAGNRVHLVISDVNMPNMDGITLLKELKQRPDTKFTPVIMLTTESEASKKEQGRAAGAKAWVVKPFAPEQMLAAVAKLIQA</sequence>
<evidence type="ECO:0000256" key="1">
    <source>
        <dbReference type="ARBA" id="ARBA00022553"/>
    </source>
</evidence>
<feature type="modified residue" description="4-aspartylphosphate" evidence="2">
    <location>
        <position position="58"/>
    </location>
</feature>
<dbReference type="InterPro" id="IPR011006">
    <property type="entry name" value="CheY-like_superfamily"/>
</dbReference>
<dbReference type="SUPFAM" id="SSF52172">
    <property type="entry name" value="CheY-like"/>
    <property type="match status" value="1"/>
</dbReference>
<dbReference type="PANTHER" id="PTHR44591">
    <property type="entry name" value="STRESS RESPONSE REGULATOR PROTEIN 1"/>
    <property type="match status" value="1"/>
</dbReference>
<proteinExistence type="predicted"/>
<accession>A0A223MXR1</accession>
<dbReference type="PROSITE" id="PS50110">
    <property type="entry name" value="RESPONSE_REGULATORY"/>
    <property type="match status" value="1"/>
</dbReference>
<dbReference type="Proteomes" id="UP000215148">
    <property type="component" value="Chromosome 1"/>
</dbReference>
<name>A0A223MXR1_9VIBR</name>